<organism evidence="1 2">
    <name type="scientific">Pedobacter aquae</name>
    <dbReference type="NCBI Taxonomy" id="2605747"/>
    <lineage>
        <taxon>Bacteria</taxon>
        <taxon>Pseudomonadati</taxon>
        <taxon>Bacteroidota</taxon>
        <taxon>Sphingobacteriia</taxon>
        <taxon>Sphingobacteriales</taxon>
        <taxon>Sphingobacteriaceae</taxon>
        <taxon>Pedobacter</taxon>
    </lineage>
</organism>
<dbReference type="Proteomes" id="UP000323653">
    <property type="component" value="Chromosome"/>
</dbReference>
<evidence type="ECO:0000313" key="1">
    <source>
        <dbReference type="EMBL" id="QEK50833.1"/>
    </source>
</evidence>
<evidence type="ECO:0000313" key="2">
    <source>
        <dbReference type="Proteomes" id="UP000323653"/>
    </source>
</evidence>
<gene>
    <name evidence="1" type="ORF">FYC62_03460</name>
</gene>
<keyword evidence="2" id="KW-1185">Reference proteome</keyword>
<accession>A0A5C0VG28</accession>
<dbReference type="EMBL" id="CP043329">
    <property type="protein sequence ID" value="QEK50833.1"/>
    <property type="molecule type" value="Genomic_DNA"/>
</dbReference>
<protein>
    <submittedName>
        <fullName evidence="1">Uncharacterized protein</fullName>
    </submittedName>
</protein>
<name>A0A5C0VG28_9SPHI</name>
<proteinExistence type="predicted"/>
<reference evidence="1 2" key="1">
    <citation type="submission" date="2019-08" db="EMBL/GenBank/DDBJ databases">
        <title>Pedobacter sp. nov., isolated from Han river, South Korea.</title>
        <authorList>
            <person name="Lee D.-H."/>
            <person name="Kim Y.-S."/>
            <person name="Hwang E.-M."/>
            <person name="Le Tran T.C."/>
            <person name="Cha C.-J."/>
        </authorList>
    </citation>
    <scope>NUCLEOTIDE SEQUENCE [LARGE SCALE GENOMIC DNA]</scope>
    <source>
        <strain evidence="1 2">CJ43</strain>
    </source>
</reference>
<dbReference type="AlphaFoldDB" id="A0A5C0VG28"/>
<sequence>MRLILLASLLSIVNTVYSQTEKEILESAIKNYRSILPTLEKRALKLLQKLDKEKRKLKKREFDRYNFIIIPMFKLKKAYINYEEGDIFAKNIDFYKFYDDFTAFVFKDTVFCGSLHMSNYDNSYFSLNKLNANNTSAFMAQSNLVKQIIKFNPTLVFYTQSPLFISFIKDDKLYMGTGKKQMKPVDNIILIDDVIKQDKSFIKDLHELKYP</sequence>
<dbReference type="KEGG" id="pej:FYC62_03460"/>